<name>A0ABR2CAD0_9ROSI</name>
<gene>
    <name evidence="2" type="ORF">V6N12_068969</name>
</gene>
<dbReference type="EMBL" id="JBBPBM010000059">
    <property type="protein sequence ID" value="KAK8516362.1"/>
    <property type="molecule type" value="Genomic_DNA"/>
</dbReference>
<evidence type="ECO:0000256" key="1">
    <source>
        <dbReference type="SAM" id="Phobius"/>
    </source>
</evidence>
<keyword evidence="1" id="KW-0472">Membrane</keyword>
<proteinExistence type="predicted"/>
<evidence type="ECO:0000313" key="2">
    <source>
        <dbReference type="EMBL" id="KAK8516362.1"/>
    </source>
</evidence>
<protein>
    <submittedName>
        <fullName evidence="2">Uncharacterized protein</fullName>
    </submittedName>
</protein>
<sequence>MPNRVAFVVRTWNDDHSKDRVEIGSVYGVDSDGFVLSIMWVMFDRKMMDIWHPRFSGLLQLLEVIFHGWLMFFGGQLSTADNHRGWSIDFFCFGQNLHSMICGALTGKLRKVSIWTEFIYRRHMCRSKVGYFEDDGKPPLY</sequence>
<feature type="transmembrane region" description="Helical" evidence="1">
    <location>
        <begin position="23"/>
        <end position="43"/>
    </location>
</feature>
<keyword evidence="1" id="KW-0812">Transmembrane</keyword>
<accession>A0ABR2CAD0</accession>
<comment type="caution">
    <text evidence="2">The sequence shown here is derived from an EMBL/GenBank/DDBJ whole genome shotgun (WGS) entry which is preliminary data.</text>
</comment>
<keyword evidence="3" id="KW-1185">Reference proteome</keyword>
<feature type="transmembrane region" description="Helical" evidence="1">
    <location>
        <begin position="55"/>
        <end position="74"/>
    </location>
</feature>
<dbReference type="Proteomes" id="UP001472677">
    <property type="component" value="Unassembled WGS sequence"/>
</dbReference>
<evidence type="ECO:0000313" key="3">
    <source>
        <dbReference type="Proteomes" id="UP001472677"/>
    </source>
</evidence>
<reference evidence="2 3" key="1">
    <citation type="journal article" date="2024" name="G3 (Bethesda)">
        <title>Genome assembly of Hibiscus sabdariffa L. provides insights into metabolisms of medicinal natural products.</title>
        <authorList>
            <person name="Kim T."/>
        </authorList>
    </citation>
    <scope>NUCLEOTIDE SEQUENCE [LARGE SCALE GENOMIC DNA]</scope>
    <source>
        <strain evidence="2">TK-2024</strain>
        <tissue evidence="2">Old leaves</tissue>
    </source>
</reference>
<keyword evidence="1" id="KW-1133">Transmembrane helix</keyword>
<organism evidence="2 3">
    <name type="scientific">Hibiscus sabdariffa</name>
    <name type="common">roselle</name>
    <dbReference type="NCBI Taxonomy" id="183260"/>
    <lineage>
        <taxon>Eukaryota</taxon>
        <taxon>Viridiplantae</taxon>
        <taxon>Streptophyta</taxon>
        <taxon>Embryophyta</taxon>
        <taxon>Tracheophyta</taxon>
        <taxon>Spermatophyta</taxon>
        <taxon>Magnoliopsida</taxon>
        <taxon>eudicotyledons</taxon>
        <taxon>Gunneridae</taxon>
        <taxon>Pentapetalae</taxon>
        <taxon>rosids</taxon>
        <taxon>malvids</taxon>
        <taxon>Malvales</taxon>
        <taxon>Malvaceae</taxon>
        <taxon>Malvoideae</taxon>
        <taxon>Hibiscus</taxon>
    </lineage>
</organism>